<name>A0ABV5XV68_9NOCA</name>
<evidence type="ECO:0000256" key="7">
    <source>
        <dbReference type="ARBA" id="ARBA00022989"/>
    </source>
</evidence>
<dbReference type="PANTHER" id="PTHR33695:SF1">
    <property type="entry name" value="LIPOPROTEIN SIGNAL PEPTIDASE"/>
    <property type="match status" value="1"/>
</dbReference>
<gene>
    <name evidence="9 11" type="primary">lspA</name>
    <name evidence="11" type="ORF">ACFFQ6_38060</name>
</gene>
<dbReference type="Pfam" id="PF01252">
    <property type="entry name" value="Peptidase_A8"/>
    <property type="match status" value="1"/>
</dbReference>
<evidence type="ECO:0000256" key="1">
    <source>
        <dbReference type="ARBA" id="ARBA00006139"/>
    </source>
</evidence>
<dbReference type="Proteomes" id="UP001589587">
    <property type="component" value="Unassembled WGS sequence"/>
</dbReference>
<feature type="transmembrane region" description="Helical" evidence="9">
    <location>
        <begin position="137"/>
        <end position="156"/>
    </location>
</feature>
<feature type="active site" evidence="9">
    <location>
        <position position="127"/>
    </location>
</feature>
<evidence type="ECO:0000313" key="12">
    <source>
        <dbReference type="Proteomes" id="UP001589587"/>
    </source>
</evidence>
<comment type="pathway">
    <text evidence="9">Protein modification; lipoprotein biosynthesis (signal peptide cleavage).</text>
</comment>
<protein>
    <recommendedName>
        <fullName evidence="9">Lipoprotein signal peptidase</fullName>
        <ecNumber evidence="9">3.4.23.36</ecNumber>
    </recommendedName>
    <alternativeName>
        <fullName evidence="9">Prolipoprotein signal peptidase</fullName>
    </alternativeName>
    <alternativeName>
        <fullName evidence="9">Signal peptidase II</fullName>
        <shortName evidence="9">SPase II</shortName>
    </alternativeName>
</protein>
<evidence type="ECO:0000256" key="9">
    <source>
        <dbReference type="HAMAP-Rule" id="MF_00161"/>
    </source>
</evidence>
<comment type="similarity">
    <text evidence="1 9 10">Belongs to the peptidase A8 family.</text>
</comment>
<keyword evidence="12" id="KW-1185">Reference proteome</keyword>
<accession>A0ABV5XV68</accession>
<comment type="caution">
    <text evidence="11">The sequence shown here is derived from an EMBL/GenBank/DDBJ whole genome shotgun (WGS) entry which is preliminary data.</text>
</comment>
<dbReference type="PANTHER" id="PTHR33695">
    <property type="entry name" value="LIPOPROTEIN SIGNAL PEPTIDASE"/>
    <property type="match status" value="1"/>
</dbReference>
<keyword evidence="4 9" id="KW-0812">Transmembrane</keyword>
<evidence type="ECO:0000256" key="3">
    <source>
        <dbReference type="ARBA" id="ARBA00022670"/>
    </source>
</evidence>
<evidence type="ECO:0000256" key="8">
    <source>
        <dbReference type="ARBA" id="ARBA00023136"/>
    </source>
</evidence>
<feature type="transmembrane region" description="Helical" evidence="9">
    <location>
        <begin position="72"/>
        <end position="91"/>
    </location>
</feature>
<dbReference type="RefSeq" id="WP_064113400.1">
    <property type="nucleotide sequence ID" value="NZ_JBHMAS010000147.1"/>
</dbReference>
<keyword evidence="8 9" id="KW-0472">Membrane</keyword>
<keyword evidence="7 9" id="KW-1133">Transmembrane helix</keyword>
<dbReference type="NCBIfam" id="TIGR00077">
    <property type="entry name" value="lspA"/>
    <property type="match status" value="1"/>
</dbReference>
<dbReference type="PRINTS" id="PR00781">
    <property type="entry name" value="LIPOSIGPTASE"/>
</dbReference>
<evidence type="ECO:0000256" key="10">
    <source>
        <dbReference type="RuleBase" id="RU004181"/>
    </source>
</evidence>
<keyword evidence="6 9" id="KW-0378">Hydrolase</keyword>
<feature type="active site" evidence="9">
    <location>
        <position position="141"/>
    </location>
</feature>
<keyword evidence="2 9" id="KW-1003">Cell membrane</keyword>
<evidence type="ECO:0000256" key="6">
    <source>
        <dbReference type="ARBA" id="ARBA00022801"/>
    </source>
</evidence>
<comment type="subcellular location">
    <subcellularLocation>
        <location evidence="9">Cell membrane</location>
        <topology evidence="9">Multi-pass membrane protein</topology>
    </subcellularLocation>
</comment>
<reference evidence="11 12" key="1">
    <citation type="submission" date="2024-09" db="EMBL/GenBank/DDBJ databases">
        <authorList>
            <person name="Sun Q."/>
            <person name="Mori K."/>
        </authorList>
    </citation>
    <scope>NUCLEOTIDE SEQUENCE [LARGE SCALE GENOMIC DNA]</scope>
    <source>
        <strain evidence="11 12">JCM 11411</strain>
    </source>
</reference>
<dbReference type="HAMAP" id="MF_00161">
    <property type="entry name" value="LspA"/>
    <property type="match status" value="1"/>
</dbReference>
<evidence type="ECO:0000256" key="5">
    <source>
        <dbReference type="ARBA" id="ARBA00022750"/>
    </source>
</evidence>
<dbReference type="EMBL" id="JBHMAS010000147">
    <property type="protein sequence ID" value="MFB9785507.1"/>
    <property type="molecule type" value="Genomic_DNA"/>
</dbReference>
<comment type="catalytic activity">
    <reaction evidence="9">
        <text>Release of signal peptides from bacterial membrane prolipoproteins. Hydrolyzes -Xaa-Yaa-Zaa-|-(S,diacylglyceryl)Cys-, in which Xaa is hydrophobic (preferably Leu), and Yaa (Ala or Ser) and Zaa (Gly or Ala) have small, neutral side chains.</text>
        <dbReference type="EC" id="3.4.23.36"/>
    </reaction>
</comment>
<feature type="transmembrane region" description="Helical" evidence="9">
    <location>
        <begin position="98"/>
        <end position="117"/>
    </location>
</feature>
<evidence type="ECO:0000256" key="2">
    <source>
        <dbReference type="ARBA" id="ARBA00022475"/>
    </source>
</evidence>
<sequence>MSDTATEYSTRTPRLRSVFVSAVVALAAVALFVEPVARRELSDGRTVDFGLLQLKLAYNSGVAFSMGDQQPMWIVLTVTAVITAGIGVYAWRTAPSSSLAAMIGLSLMFAGAAANVIDRAVDGKVTDYFHTGWWPTFNLADTYITCGVVLLLAALLRESTQEPPNESSS</sequence>
<dbReference type="InterPro" id="IPR001872">
    <property type="entry name" value="Peptidase_A8"/>
</dbReference>
<evidence type="ECO:0000313" key="11">
    <source>
        <dbReference type="EMBL" id="MFB9785507.1"/>
    </source>
</evidence>
<dbReference type="EC" id="3.4.23.36" evidence="9"/>
<comment type="function">
    <text evidence="9">This protein specifically catalyzes the removal of signal peptides from prolipoproteins.</text>
</comment>
<organism evidence="11 12">
    <name type="scientific">Rhodococcus baikonurensis</name>
    <dbReference type="NCBI Taxonomy" id="172041"/>
    <lineage>
        <taxon>Bacteria</taxon>
        <taxon>Bacillati</taxon>
        <taxon>Actinomycetota</taxon>
        <taxon>Actinomycetes</taxon>
        <taxon>Mycobacteriales</taxon>
        <taxon>Nocardiaceae</taxon>
        <taxon>Rhodococcus</taxon>
        <taxon>Rhodococcus erythropolis group</taxon>
    </lineage>
</organism>
<feature type="transmembrane region" description="Helical" evidence="9">
    <location>
        <begin position="18"/>
        <end position="37"/>
    </location>
</feature>
<evidence type="ECO:0000256" key="4">
    <source>
        <dbReference type="ARBA" id="ARBA00022692"/>
    </source>
</evidence>
<keyword evidence="5 9" id="KW-0064">Aspartyl protease</keyword>
<proteinExistence type="inferred from homology"/>
<keyword evidence="3 9" id="KW-0645">Protease</keyword>
<dbReference type="GO" id="GO:0004190">
    <property type="term" value="F:aspartic-type endopeptidase activity"/>
    <property type="evidence" value="ECO:0007669"/>
    <property type="project" value="UniProtKB-EC"/>
</dbReference>